<keyword evidence="3" id="KW-0418">Kinase</keyword>
<feature type="transmembrane region" description="Helical" evidence="1">
    <location>
        <begin position="12"/>
        <end position="30"/>
    </location>
</feature>
<reference evidence="3 4" key="1">
    <citation type="submission" date="2020-10" db="EMBL/GenBank/DDBJ databases">
        <title>Connecting structure to function with the recovery of over 1000 high-quality activated sludge metagenome-assembled genomes encoding full-length rRNA genes using long-read sequencing.</title>
        <authorList>
            <person name="Singleton C.M."/>
            <person name="Petriglieri F."/>
            <person name="Kristensen J.M."/>
            <person name="Kirkegaard R.H."/>
            <person name="Michaelsen T.Y."/>
            <person name="Andersen M.H."/>
            <person name="Karst S.M."/>
            <person name="Dueholm M.S."/>
            <person name="Nielsen P.H."/>
            <person name="Albertsen M."/>
        </authorList>
    </citation>
    <scope>NUCLEOTIDE SEQUENCE [LARGE SCALE GENOMIC DNA]</scope>
    <source>
        <strain evidence="3">Ribe_18-Q3-R11-54_BAT3C.373</strain>
    </source>
</reference>
<evidence type="ECO:0000256" key="1">
    <source>
        <dbReference type="SAM" id="Phobius"/>
    </source>
</evidence>
<evidence type="ECO:0000259" key="2">
    <source>
        <dbReference type="Pfam" id="PF06580"/>
    </source>
</evidence>
<keyword evidence="1" id="KW-1133">Transmembrane helix</keyword>
<proteinExistence type="predicted"/>
<dbReference type="Pfam" id="PF06580">
    <property type="entry name" value="His_kinase"/>
    <property type="match status" value="1"/>
</dbReference>
<feature type="transmembrane region" description="Helical" evidence="1">
    <location>
        <begin position="50"/>
        <end position="73"/>
    </location>
</feature>
<feature type="domain" description="Signal transduction histidine kinase internal region" evidence="2">
    <location>
        <begin position="157"/>
        <end position="233"/>
    </location>
</feature>
<dbReference type="InterPro" id="IPR050640">
    <property type="entry name" value="Bact_2-comp_sensor_kinase"/>
</dbReference>
<protein>
    <submittedName>
        <fullName evidence="3">Histidine kinase</fullName>
    </submittedName>
</protein>
<feature type="transmembrane region" description="Helical" evidence="1">
    <location>
        <begin position="112"/>
        <end position="135"/>
    </location>
</feature>
<keyword evidence="1" id="KW-0472">Membrane</keyword>
<keyword evidence="3" id="KW-0808">Transferase</keyword>
<dbReference type="PROSITE" id="PS51257">
    <property type="entry name" value="PROKAR_LIPOPROTEIN"/>
    <property type="match status" value="1"/>
</dbReference>
<dbReference type="GO" id="GO:0016020">
    <property type="term" value="C:membrane"/>
    <property type="evidence" value="ECO:0007669"/>
    <property type="project" value="InterPro"/>
</dbReference>
<feature type="transmembrane region" description="Helical" evidence="1">
    <location>
        <begin position="85"/>
        <end position="106"/>
    </location>
</feature>
<sequence>MKIKYFEIIVNIIFWLLSCWLLVSSLSVQSHEVYMINGEETQYVNRNPDLIKSLLVCILFNAILFYLNVFILVHLQRNVRKLKYIAISITLFIFFIGGYFTSQWLIFPKNSLKVSIILGISIFIFYMAISTLYALSKLFVINENRTQILIAEKNQYRLALLRRQLQPHFLFNALNNLLALVDHKQSSQLVNAIHKLSGLLRYVVDESKENTVTVANEIEFIRNYVGLQQLRYDTNEVHCIINIEGAHTSQKVEPGLFLPFVENAFKYGTIPEAKSSIEILFDLQIHNQVFFRISNRMLQNQIWQYKNGTGINTIKEQLNIVYPDKHELNIKKSDFFIVELKITTNDESSNR</sequence>
<dbReference type="InterPro" id="IPR010559">
    <property type="entry name" value="Sig_transdc_His_kin_internal"/>
</dbReference>
<dbReference type="Proteomes" id="UP000808349">
    <property type="component" value="Unassembled WGS sequence"/>
</dbReference>
<dbReference type="PANTHER" id="PTHR34220">
    <property type="entry name" value="SENSOR HISTIDINE KINASE YPDA"/>
    <property type="match status" value="1"/>
</dbReference>
<evidence type="ECO:0000313" key="3">
    <source>
        <dbReference type="EMBL" id="MBK9717452.1"/>
    </source>
</evidence>
<gene>
    <name evidence="3" type="ORF">IPO85_08050</name>
</gene>
<organism evidence="3 4">
    <name type="scientific">Candidatus Defluviibacterium haderslevense</name>
    <dbReference type="NCBI Taxonomy" id="2981993"/>
    <lineage>
        <taxon>Bacteria</taxon>
        <taxon>Pseudomonadati</taxon>
        <taxon>Bacteroidota</taxon>
        <taxon>Saprospiria</taxon>
        <taxon>Saprospirales</taxon>
        <taxon>Saprospiraceae</taxon>
        <taxon>Candidatus Defluviibacterium</taxon>
    </lineage>
</organism>
<evidence type="ECO:0000313" key="4">
    <source>
        <dbReference type="Proteomes" id="UP000808349"/>
    </source>
</evidence>
<dbReference type="EMBL" id="JADKFW010000004">
    <property type="protein sequence ID" value="MBK9717452.1"/>
    <property type="molecule type" value="Genomic_DNA"/>
</dbReference>
<accession>A0A9D7S7P4</accession>
<dbReference type="GO" id="GO:0000155">
    <property type="term" value="F:phosphorelay sensor kinase activity"/>
    <property type="evidence" value="ECO:0007669"/>
    <property type="project" value="InterPro"/>
</dbReference>
<name>A0A9D7S7P4_9BACT</name>
<dbReference type="PANTHER" id="PTHR34220:SF7">
    <property type="entry name" value="SENSOR HISTIDINE KINASE YPDA"/>
    <property type="match status" value="1"/>
</dbReference>
<dbReference type="AlphaFoldDB" id="A0A9D7S7P4"/>
<keyword evidence="1" id="KW-0812">Transmembrane</keyword>
<comment type="caution">
    <text evidence="3">The sequence shown here is derived from an EMBL/GenBank/DDBJ whole genome shotgun (WGS) entry which is preliminary data.</text>
</comment>